<keyword evidence="3" id="KW-1185">Reference proteome</keyword>
<feature type="transmembrane region" description="Helical" evidence="1">
    <location>
        <begin position="16"/>
        <end position="35"/>
    </location>
</feature>
<accession>A0A9P6XCB5</accession>
<evidence type="ECO:0000313" key="2">
    <source>
        <dbReference type="EMBL" id="KAG1310473.1"/>
    </source>
</evidence>
<reference evidence="2" key="1">
    <citation type="journal article" date="2020" name="Microb. Genom.">
        <title>Genetic diversity of clinical and environmental Mucorales isolates obtained from an investigation of mucormycosis cases among solid organ transplant recipients.</title>
        <authorList>
            <person name="Nguyen M.H."/>
            <person name="Kaul D."/>
            <person name="Muto C."/>
            <person name="Cheng S.J."/>
            <person name="Richter R.A."/>
            <person name="Bruno V.M."/>
            <person name="Liu G."/>
            <person name="Beyhan S."/>
            <person name="Sundermann A.J."/>
            <person name="Mounaud S."/>
            <person name="Pasculle A.W."/>
            <person name="Nierman W.C."/>
            <person name="Driscoll E."/>
            <person name="Cumbie R."/>
            <person name="Clancy C.J."/>
            <person name="Dupont C.L."/>
        </authorList>
    </citation>
    <scope>NUCLEOTIDE SEQUENCE</scope>
    <source>
        <strain evidence="2">GL11</strain>
    </source>
</reference>
<dbReference type="AlphaFoldDB" id="A0A9P6XCB5"/>
<evidence type="ECO:0000256" key="1">
    <source>
        <dbReference type="SAM" id="Phobius"/>
    </source>
</evidence>
<dbReference type="Proteomes" id="UP000716291">
    <property type="component" value="Unassembled WGS sequence"/>
</dbReference>
<keyword evidence="1" id="KW-0472">Membrane</keyword>
<dbReference type="OrthoDB" id="5511684at2759"/>
<dbReference type="Pfam" id="PF06522">
    <property type="entry name" value="B12D"/>
    <property type="match status" value="1"/>
</dbReference>
<evidence type="ECO:0000313" key="3">
    <source>
        <dbReference type="Proteomes" id="UP000716291"/>
    </source>
</evidence>
<comment type="caution">
    <text evidence="2">The sequence shown here is derived from an EMBL/GenBank/DDBJ whole genome shotgun (WGS) entry which is preliminary data.</text>
</comment>
<sequence length="81" mass="9190">MSALVQFLKKSQKPEVYPIIGILSVALVGAGYVGVHAAKAPDVAWDHKSNPYPWQDIKEGEQVKLLALNQKYERRWDRTKL</sequence>
<dbReference type="PANTHER" id="PTHR14256">
    <property type="entry name" value="NADH-UBIQUINONE OXIDOREDUCTASE MLRQ SUBUNIT"/>
    <property type="match status" value="1"/>
</dbReference>
<dbReference type="InterPro" id="IPR010530">
    <property type="entry name" value="B12D"/>
</dbReference>
<dbReference type="PANTHER" id="PTHR14256:SF1">
    <property type="entry name" value="GEO09626P1"/>
    <property type="match status" value="1"/>
</dbReference>
<keyword evidence="1" id="KW-1133">Transmembrane helix</keyword>
<keyword evidence="1" id="KW-0812">Transmembrane</keyword>
<proteinExistence type="predicted"/>
<protein>
    <submittedName>
        <fullName evidence="2">Uncharacterized protein</fullName>
    </submittedName>
</protein>
<dbReference type="EMBL" id="JAANQT010000503">
    <property type="protein sequence ID" value="KAG1310473.1"/>
    <property type="molecule type" value="Genomic_DNA"/>
</dbReference>
<organism evidence="2 3">
    <name type="scientific">Rhizopus oryzae</name>
    <name type="common">Mucormycosis agent</name>
    <name type="synonym">Rhizopus arrhizus var. delemar</name>
    <dbReference type="NCBI Taxonomy" id="64495"/>
    <lineage>
        <taxon>Eukaryota</taxon>
        <taxon>Fungi</taxon>
        <taxon>Fungi incertae sedis</taxon>
        <taxon>Mucoromycota</taxon>
        <taxon>Mucoromycotina</taxon>
        <taxon>Mucoromycetes</taxon>
        <taxon>Mucorales</taxon>
        <taxon>Mucorineae</taxon>
        <taxon>Rhizopodaceae</taxon>
        <taxon>Rhizopus</taxon>
    </lineage>
</organism>
<gene>
    <name evidence="2" type="ORF">G6F64_004529</name>
</gene>
<name>A0A9P6XCB5_RHIOR</name>